<dbReference type="EMBL" id="CP017253">
    <property type="protein sequence ID" value="AOR24707.1"/>
    <property type="molecule type" value="Genomic_DNA"/>
</dbReference>
<dbReference type="KEGG" id="ctae:BGI42_13575"/>
<feature type="transmembrane region" description="Helical" evidence="1">
    <location>
        <begin position="347"/>
        <end position="366"/>
    </location>
</feature>
<feature type="transmembrane region" description="Helical" evidence="1">
    <location>
        <begin position="27"/>
        <end position="51"/>
    </location>
</feature>
<organism evidence="2 3">
    <name type="scientific">Clostridium taeniosporum</name>
    <dbReference type="NCBI Taxonomy" id="394958"/>
    <lineage>
        <taxon>Bacteria</taxon>
        <taxon>Bacillati</taxon>
        <taxon>Bacillota</taxon>
        <taxon>Clostridia</taxon>
        <taxon>Eubacteriales</taxon>
        <taxon>Clostridiaceae</taxon>
        <taxon>Clostridium</taxon>
    </lineage>
</organism>
<feature type="transmembrane region" description="Helical" evidence="1">
    <location>
        <begin position="443"/>
        <end position="462"/>
    </location>
</feature>
<sequence>MENKKGKFGILTWIEKIGNALPHPTTLFIIFCAALMIISHIAYLAGVNVSYEGIDRKTMELKEFTVGVVSLLTPEGIRYMFTSAINNFTSFAPLGTVLIALLGVGVAEGSGLISTLLRKLVTSTPKRFITMVVVFAGVVSSIASDAGYVVLIPLGAVIFRSFGRHPLAGIAAAFAGVSGGFSANLLPGPTDALLGGITTEAAKISQAGYDVQITSNWYFLIASTFLITIIGTIVTEKIVEPRLGKYKGNKEKEQVIKISKEEKRGLLFAGIAFLLTLIFLAILIVPSNGILRNPETAEVLKSPFMDSIVVIIAIVFLIPGVAYGIGARTIKNDKQVIDLMGKSMSTMGGYIVLVFFAAQFVAYFAYSNLGTIIAVKGANFLQATGIQGIPLLIGFIVVASFINLFMGSASAKWAIMAPIFVPMLMGLHYSPELTQMAYRIGDSTTNIISPLMNYFALIVAFAEKYDKESGVGTLISTMVPYSIAFLIGWSMLLIFWFVFKLPLGPGVSMMM</sequence>
<dbReference type="RefSeq" id="WP_069680830.1">
    <property type="nucleotide sequence ID" value="NZ_CP017253.2"/>
</dbReference>
<feature type="transmembrane region" description="Helical" evidence="1">
    <location>
        <begin position="217"/>
        <end position="235"/>
    </location>
</feature>
<feature type="transmembrane region" description="Helical" evidence="1">
    <location>
        <begin position="166"/>
        <end position="186"/>
    </location>
</feature>
<accession>A0A1D7XN54</accession>
<keyword evidence="1" id="KW-0812">Transmembrane</keyword>
<dbReference type="Proteomes" id="UP000094652">
    <property type="component" value="Chromosome"/>
</dbReference>
<keyword evidence="1" id="KW-0472">Membrane</keyword>
<protein>
    <submittedName>
        <fullName evidence="2">Aminobenzoyl-glutamate transporter</fullName>
    </submittedName>
</protein>
<dbReference type="PANTHER" id="PTHR30282">
    <property type="entry name" value="P-AMINOBENZOYL GLUTAMATE TRANSPORTER"/>
    <property type="match status" value="1"/>
</dbReference>
<evidence type="ECO:0000313" key="2">
    <source>
        <dbReference type="EMBL" id="AOR24707.1"/>
    </source>
</evidence>
<dbReference type="STRING" id="394958.BGI42_13575"/>
<proteinExistence type="predicted"/>
<feature type="transmembrane region" description="Helical" evidence="1">
    <location>
        <begin position="307"/>
        <end position="326"/>
    </location>
</feature>
<evidence type="ECO:0000256" key="1">
    <source>
        <dbReference type="SAM" id="Phobius"/>
    </source>
</evidence>
<feature type="transmembrane region" description="Helical" evidence="1">
    <location>
        <begin position="127"/>
        <end position="154"/>
    </location>
</feature>
<reference evidence="3" key="1">
    <citation type="submission" date="2016-09" db="EMBL/GenBank/DDBJ databases">
        <title>Genomics of Clostridium taeniosporum, an organism which forms endospores with ribbon-like appendages.</title>
        <authorList>
            <person name="Walker J.R."/>
        </authorList>
    </citation>
    <scope>NUCLEOTIDE SEQUENCE [LARGE SCALE GENOMIC DNA]</scope>
    <source>
        <strain evidence="3">1/k</strain>
    </source>
</reference>
<feature type="transmembrane region" description="Helical" evidence="1">
    <location>
        <begin position="474"/>
        <end position="499"/>
    </location>
</feature>
<feature type="transmembrane region" description="Helical" evidence="1">
    <location>
        <begin position="88"/>
        <end position="107"/>
    </location>
</feature>
<dbReference type="OrthoDB" id="3314392at2"/>
<evidence type="ECO:0000313" key="3">
    <source>
        <dbReference type="Proteomes" id="UP000094652"/>
    </source>
</evidence>
<dbReference type="GO" id="GO:0015558">
    <property type="term" value="F:secondary active p-aminobenzoyl-glutamate transmembrane transporter activity"/>
    <property type="evidence" value="ECO:0007669"/>
    <property type="project" value="InterPro"/>
</dbReference>
<dbReference type="GO" id="GO:1902604">
    <property type="term" value="P:p-aminobenzoyl-glutamate transmembrane transport"/>
    <property type="evidence" value="ECO:0007669"/>
    <property type="project" value="InterPro"/>
</dbReference>
<keyword evidence="1" id="KW-1133">Transmembrane helix</keyword>
<gene>
    <name evidence="2" type="ORF">BGI42_13575</name>
</gene>
<keyword evidence="3" id="KW-1185">Reference proteome</keyword>
<name>A0A1D7XN54_9CLOT</name>
<dbReference type="PANTHER" id="PTHR30282:SF0">
    <property type="entry name" value="P-AMINOBENZOYL-GLUTAMATE TRANSPORT PROTEIN"/>
    <property type="match status" value="1"/>
</dbReference>
<dbReference type="Pfam" id="PF03806">
    <property type="entry name" value="ABG_transport"/>
    <property type="match status" value="1"/>
</dbReference>
<dbReference type="AlphaFoldDB" id="A0A1D7XN54"/>
<dbReference type="InterPro" id="IPR004697">
    <property type="entry name" value="AbgT"/>
</dbReference>
<feature type="transmembrane region" description="Helical" evidence="1">
    <location>
        <begin position="386"/>
        <end position="406"/>
    </location>
</feature>
<feature type="transmembrane region" description="Helical" evidence="1">
    <location>
        <begin position="266"/>
        <end position="287"/>
    </location>
</feature>